<dbReference type="KEGG" id="vcn:VOLCADRAFT_92888"/>
<protein>
    <submittedName>
        <fullName evidence="2">Uncharacterized protein</fullName>
    </submittedName>
</protein>
<keyword evidence="1" id="KW-1133">Transmembrane helix</keyword>
<dbReference type="Proteomes" id="UP000001058">
    <property type="component" value="Unassembled WGS sequence"/>
</dbReference>
<dbReference type="AlphaFoldDB" id="D8U0Q7"/>
<dbReference type="RefSeq" id="XP_002952209.1">
    <property type="nucleotide sequence ID" value="XM_002952163.1"/>
</dbReference>
<feature type="transmembrane region" description="Helical" evidence="1">
    <location>
        <begin position="309"/>
        <end position="327"/>
    </location>
</feature>
<dbReference type="GeneID" id="9628538"/>
<sequence>MEGPLQNKNSLTQYLRRARRLFNEEGVGYPANCSVDEATFMMVSLSSPNLARLVAVSLHCRTFYTFRLQPKPCDRSIMAEGASVCDVTTEAINKIAIRVDYRALLCFNQSRMTTIDPGYDYRNCICVIPTYCSAGASASGLMPTLPESRISRKPAWSMIDNTKFCTLRSNLAAMDVFGWRNENVRIGLNSFRFSKGQNGLFIPYKEYITYKKHWPSHGQQDPTNHWVYRFGTHHLHVNTYANEGTSVDQGHIELFIYGLKGDYVNGTFMVQKCNLGFRGIEAIESDTRTVLSGASACIKMRFSARHASLRAFAFLFTICEYLFWYLIHACVFCCRL</sequence>
<dbReference type="InParanoid" id="D8U0Q7"/>
<name>D8U0Q7_VOLCA</name>
<keyword evidence="3" id="KW-1185">Reference proteome</keyword>
<gene>
    <name evidence="2" type="ORF">VOLCADRAFT_92888</name>
</gene>
<evidence type="ECO:0000313" key="2">
    <source>
        <dbReference type="EMBL" id="EFJ46680.1"/>
    </source>
</evidence>
<keyword evidence="1" id="KW-0472">Membrane</keyword>
<dbReference type="EMBL" id="GL378349">
    <property type="protein sequence ID" value="EFJ46680.1"/>
    <property type="molecule type" value="Genomic_DNA"/>
</dbReference>
<accession>D8U0Q7</accession>
<proteinExistence type="predicted"/>
<evidence type="ECO:0000313" key="3">
    <source>
        <dbReference type="Proteomes" id="UP000001058"/>
    </source>
</evidence>
<keyword evidence="1" id="KW-0812">Transmembrane</keyword>
<reference evidence="2 3" key="1">
    <citation type="journal article" date="2010" name="Science">
        <title>Genomic analysis of organismal complexity in the multicellular green alga Volvox carteri.</title>
        <authorList>
            <person name="Prochnik S.E."/>
            <person name="Umen J."/>
            <person name="Nedelcu A.M."/>
            <person name="Hallmann A."/>
            <person name="Miller S.M."/>
            <person name="Nishii I."/>
            <person name="Ferris P."/>
            <person name="Kuo A."/>
            <person name="Mitros T."/>
            <person name="Fritz-Laylin L.K."/>
            <person name="Hellsten U."/>
            <person name="Chapman J."/>
            <person name="Simakov O."/>
            <person name="Rensing S.A."/>
            <person name="Terry A."/>
            <person name="Pangilinan J."/>
            <person name="Kapitonov V."/>
            <person name="Jurka J."/>
            <person name="Salamov A."/>
            <person name="Shapiro H."/>
            <person name="Schmutz J."/>
            <person name="Grimwood J."/>
            <person name="Lindquist E."/>
            <person name="Lucas S."/>
            <person name="Grigoriev I.V."/>
            <person name="Schmitt R."/>
            <person name="Kirk D."/>
            <person name="Rokhsar D.S."/>
        </authorList>
    </citation>
    <scope>NUCLEOTIDE SEQUENCE [LARGE SCALE GENOMIC DNA]</scope>
    <source>
        <strain evidence="3">f. Nagariensis / Eve</strain>
    </source>
</reference>
<organism evidence="3">
    <name type="scientific">Volvox carteri f. nagariensis</name>
    <dbReference type="NCBI Taxonomy" id="3068"/>
    <lineage>
        <taxon>Eukaryota</taxon>
        <taxon>Viridiplantae</taxon>
        <taxon>Chlorophyta</taxon>
        <taxon>core chlorophytes</taxon>
        <taxon>Chlorophyceae</taxon>
        <taxon>CS clade</taxon>
        <taxon>Chlamydomonadales</taxon>
        <taxon>Volvocaceae</taxon>
        <taxon>Volvox</taxon>
    </lineage>
</organism>
<evidence type="ECO:0000256" key="1">
    <source>
        <dbReference type="SAM" id="Phobius"/>
    </source>
</evidence>